<name>A0A9P6PLN5_9FUNG</name>
<accession>A0A9P6PLN5</accession>
<proteinExistence type="predicted"/>
<sequence>MNLPWTHIFKEVPEAASYFRQLQDPAEISHPAYLQQKRHDHNLWRRVIMPKIEAASIERVAQQYARLQQEWSGREETEAFWAGVVEQEEQASN</sequence>
<gene>
    <name evidence="1" type="ORF">DFQ27_009951</name>
</gene>
<evidence type="ECO:0000313" key="2">
    <source>
        <dbReference type="Proteomes" id="UP000807716"/>
    </source>
</evidence>
<comment type="caution">
    <text evidence="1">The sequence shown here is derived from an EMBL/GenBank/DDBJ whole genome shotgun (WGS) entry which is preliminary data.</text>
</comment>
<dbReference type="EMBL" id="JAAAJB010000989">
    <property type="protein sequence ID" value="KAG0249512.1"/>
    <property type="molecule type" value="Genomic_DNA"/>
</dbReference>
<reference evidence="1" key="1">
    <citation type="journal article" date="2020" name="Fungal Divers.">
        <title>Resolving the Mortierellaceae phylogeny through synthesis of multi-gene phylogenetics and phylogenomics.</title>
        <authorList>
            <person name="Vandepol N."/>
            <person name="Liber J."/>
            <person name="Desiro A."/>
            <person name="Na H."/>
            <person name="Kennedy M."/>
            <person name="Barry K."/>
            <person name="Grigoriev I.V."/>
            <person name="Miller A.N."/>
            <person name="O'Donnell K."/>
            <person name="Stajich J.E."/>
            <person name="Bonito G."/>
        </authorList>
    </citation>
    <scope>NUCLEOTIDE SEQUENCE</scope>
    <source>
        <strain evidence="1">BC1065</strain>
    </source>
</reference>
<keyword evidence="2" id="KW-1185">Reference proteome</keyword>
<protein>
    <submittedName>
        <fullName evidence="1">Uncharacterized protein</fullName>
    </submittedName>
</protein>
<dbReference type="AlphaFoldDB" id="A0A9P6PLN5"/>
<evidence type="ECO:0000313" key="1">
    <source>
        <dbReference type="EMBL" id="KAG0249512.1"/>
    </source>
</evidence>
<dbReference type="Proteomes" id="UP000807716">
    <property type="component" value="Unassembled WGS sequence"/>
</dbReference>
<organism evidence="1 2">
    <name type="scientific">Actinomortierella ambigua</name>
    <dbReference type="NCBI Taxonomy" id="1343610"/>
    <lineage>
        <taxon>Eukaryota</taxon>
        <taxon>Fungi</taxon>
        <taxon>Fungi incertae sedis</taxon>
        <taxon>Mucoromycota</taxon>
        <taxon>Mortierellomycotina</taxon>
        <taxon>Mortierellomycetes</taxon>
        <taxon>Mortierellales</taxon>
        <taxon>Mortierellaceae</taxon>
        <taxon>Actinomortierella</taxon>
    </lineage>
</organism>